<evidence type="ECO:0000259" key="1">
    <source>
        <dbReference type="Pfam" id="PF01909"/>
    </source>
</evidence>
<gene>
    <name evidence="2" type="ORF">ENN26_10485</name>
</gene>
<dbReference type="CDD" id="cd05403">
    <property type="entry name" value="NT_KNTase_like"/>
    <property type="match status" value="1"/>
</dbReference>
<dbReference type="Gene3D" id="3.30.460.10">
    <property type="entry name" value="Beta Polymerase, domain 2"/>
    <property type="match status" value="1"/>
</dbReference>
<dbReference type="SUPFAM" id="SSF81301">
    <property type="entry name" value="Nucleotidyltransferase"/>
    <property type="match status" value="1"/>
</dbReference>
<dbReference type="AlphaFoldDB" id="A0A7C1CHN4"/>
<dbReference type="Pfam" id="PF01909">
    <property type="entry name" value="NTP_transf_2"/>
    <property type="match status" value="1"/>
</dbReference>
<protein>
    <recommendedName>
        <fullName evidence="1">Polymerase nucleotidyl transferase domain-containing protein</fullName>
    </recommendedName>
</protein>
<dbReference type="GO" id="GO:0016779">
    <property type="term" value="F:nucleotidyltransferase activity"/>
    <property type="evidence" value="ECO:0007669"/>
    <property type="project" value="InterPro"/>
</dbReference>
<dbReference type="EMBL" id="DSAY01000199">
    <property type="protein sequence ID" value="HDP16178.1"/>
    <property type="molecule type" value="Genomic_DNA"/>
</dbReference>
<sequence length="246" mass="28712">MFHVRLGELRRVWQRRGNSERYVIYSEEHWEILNALRRRAVEVLTCLEALRPEPCVVGSVARGDVHKDSDIDIFFEEEVAPSILLTRLDICRLELLWYEVIWASPSTAVKLVFQLEFNVKITVPLSPLTPAEKEFPLYAGRVFLADIRRGQRVPGVNKFLQFIQPTREGHVEWYIVGREEEVASRLGVSLATVLERKNFRLKRLREGKSGFIVHGKFDPSYPVEKAVRELAEKNWLLRRKISDKFL</sequence>
<dbReference type="InterPro" id="IPR009185">
    <property type="entry name" value="Nucleotidl_trans"/>
</dbReference>
<dbReference type="PIRSF" id="PIRSF005928">
    <property type="entry name" value="Nucleotidltrnsf"/>
    <property type="match status" value="1"/>
</dbReference>
<name>A0A7C1CHN4_9CREN</name>
<dbReference type="InterPro" id="IPR002934">
    <property type="entry name" value="Polymerase_NTP_transf_dom"/>
</dbReference>
<dbReference type="InterPro" id="IPR043519">
    <property type="entry name" value="NT_sf"/>
</dbReference>
<evidence type="ECO:0000313" key="2">
    <source>
        <dbReference type="EMBL" id="HDP16178.1"/>
    </source>
</evidence>
<proteinExistence type="predicted"/>
<feature type="domain" description="Polymerase nucleotidyl transferase" evidence="1">
    <location>
        <begin position="55"/>
        <end position="81"/>
    </location>
</feature>
<comment type="caution">
    <text evidence="2">The sequence shown here is derived from an EMBL/GenBank/DDBJ whole genome shotgun (WGS) entry which is preliminary data.</text>
</comment>
<organism evidence="2">
    <name type="scientific">Thermofilum adornatum</name>
    <dbReference type="NCBI Taxonomy" id="1365176"/>
    <lineage>
        <taxon>Archaea</taxon>
        <taxon>Thermoproteota</taxon>
        <taxon>Thermoprotei</taxon>
        <taxon>Thermofilales</taxon>
        <taxon>Thermofilaceae</taxon>
        <taxon>Thermofilum</taxon>
    </lineage>
</organism>
<accession>A0A7C1CHN4</accession>
<reference evidence="2" key="1">
    <citation type="journal article" date="2020" name="mSystems">
        <title>Genome- and Community-Level Interaction Insights into Carbon Utilization and Element Cycling Functions of Hydrothermarchaeota in Hydrothermal Sediment.</title>
        <authorList>
            <person name="Zhou Z."/>
            <person name="Liu Y."/>
            <person name="Xu W."/>
            <person name="Pan J."/>
            <person name="Luo Z.H."/>
            <person name="Li M."/>
        </authorList>
    </citation>
    <scope>NUCLEOTIDE SEQUENCE [LARGE SCALE GENOMIC DNA]</scope>
    <source>
        <strain evidence="2">SpSt-116</strain>
    </source>
</reference>